<gene>
    <name evidence="1" type="ORF">CDAR_587421</name>
</gene>
<sequence>MYHNSFFIYSTNPENKINTSLSRLPSCRESSSKSFNPSSLCGNYVSLRFSYTILGDWEKCLRLRDLKRAQQAAKIVITMVGYWGKRIVLRASSCSDK</sequence>
<comment type="caution">
    <text evidence="1">The sequence shown here is derived from an EMBL/GenBank/DDBJ whole genome shotgun (WGS) entry which is preliminary data.</text>
</comment>
<evidence type="ECO:0000313" key="2">
    <source>
        <dbReference type="Proteomes" id="UP001054837"/>
    </source>
</evidence>
<name>A0AAV4SJV3_9ARAC</name>
<reference evidence="1 2" key="1">
    <citation type="submission" date="2021-06" db="EMBL/GenBank/DDBJ databases">
        <title>Caerostris darwini draft genome.</title>
        <authorList>
            <person name="Kono N."/>
            <person name="Arakawa K."/>
        </authorList>
    </citation>
    <scope>NUCLEOTIDE SEQUENCE [LARGE SCALE GENOMIC DNA]</scope>
</reference>
<dbReference type="Proteomes" id="UP001054837">
    <property type="component" value="Unassembled WGS sequence"/>
</dbReference>
<dbReference type="AlphaFoldDB" id="A0AAV4SJV3"/>
<keyword evidence="2" id="KW-1185">Reference proteome</keyword>
<proteinExistence type="predicted"/>
<protein>
    <submittedName>
        <fullName evidence="1">Uncharacterized protein</fullName>
    </submittedName>
</protein>
<dbReference type="EMBL" id="BPLQ01007986">
    <property type="protein sequence ID" value="GIY33787.1"/>
    <property type="molecule type" value="Genomic_DNA"/>
</dbReference>
<evidence type="ECO:0000313" key="1">
    <source>
        <dbReference type="EMBL" id="GIY33787.1"/>
    </source>
</evidence>
<accession>A0AAV4SJV3</accession>
<organism evidence="1 2">
    <name type="scientific">Caerostris darwini</name>
    <dbReference type="NCBI Taxonomy" id="1538125"/>
    <lineage>
        <taxon>Eukaryota</taxon>
        <taxon>Metazoa</taxon>
        <taxon>Ecdysozoa</taxon>
        <taxon>Arthropoda</taxon>
        <taxon>Chelicerata</taxon>
        <taxon>Arachnida</taxon>
        <taxon>Araneae</taxon>
        <taxon>Araneomorphae</taxon>
        <taxon>Entelegynae</taxon>
        <taxon>Araneoidea</taxon>
        <taxon>Araneidae</taxon>
        <taxon>Caerostris</taxon>
    </lineage>
</organism>